<dbReference type="VEuPathDB" id="FungiDB:PSTT_08946"/>
<reference evidence="8" key="1">
    <citation type="submission" date="2017-12" db="EMBL/GenBank/DDBJ databases">
        <title>Gene loss provides genomic basis for host adaptation in cereal stripe rust fungi.</title>
        <authorList>
            <person name="Xia C."/>
        </authorList>
    </citation>
    <scope>NUCLEOTIDE SEQUENCE [LARGE SCALE GENOMIC DNA]</scope>
    <source>
        <strain evidence="8">93-210</strain>
    </source>
</reference>
<feature type="transmembrane region" description="Helical" evidence="6">
    <location>
        <begin position="60"/>
        <end position="78"/>
    </location>
</feature>
<evidence type="ECO:0000256" key="2">
    <source>
        <dbReference type="ARBA" id="ARBA00022692"/>
    </source>
</evidence>
<organism evidence="8 9">
    <name type="scientific">Puccinia striiformis</name>
    <dbReference type="NCBI Taxonomy" id="27350"/>
    <lineage>
        <taxon>Eukaryota</taxon>
        <taxon>Fungi</taxon>
        <taxon>Dikarya</taxon>
        <taxon>Basidiomycota</taxon>
        <taxon>Pucciniomycotina</taxon>
        <taxon>Pucciniomycetes</taxon>
        <taxon>Pucciniales</taxon>
        <taxon>Pucciniaceae</taxon>
        <taxon>Puccinia</taxon>
    </lineage>
</organism>
<accession>A0A2S4VA99</accession>
<dbReference type="GO" id="GO:0005737">
    <property type="term" value="C:cytoplasm"/>
    <property type="evidence" value="ECO:0007669"/>
    <property type="project" value="TreeGrafter"/>
</dbReference>
<evidence type="ECO:0000256" key="4">
    <source>
        <dbReference type="ARBA" id="ARBA00023136"/>
    </source>
</evidence>
<protein>
    <recommendedName>
        <fullName evidence="7">EXS domain-containing protein</fullName>
    </recommendedName>
</protein>
<dbReference type="PANTHER" id="PTHR10783:SF46">
    <property type="entry name" value="PROTEIN ERD1 HOMOLOG 2"/>
    <property type="match status" value="1"/>
</dbReference>
<evidence type="ECO:0000256" key="5">
    <source>
        <dbReference type="SAM" id="MobiDB-lite"/>
    </source>
</evidence>
<dbReference type="VEuPathDB" id="FungiDB:PSHT_04389"/>
<dbReference type="GO" id="GO:0016020">
    <property type="term" value="C:membrane"/>
    <property type="evidence" value="ECO:0007669"/>
    <property type="project" value="UniProtKB-SubCell"/>
</dbReference>
<feature type="transmembrane region" description="Helical" evidence="6">
    <location>
        <begin position="342"/>
        <end position="365"/>
    </location>
</feature>
<name>A0A2S4VA99_9BASI</name>
<feature type="region of interest" description="Disordered" evidence="5">
    <location>
        <begin position="464"/>
        <end position="492"/>
    </location>
</feature>
<keyword evidence="3 6" id="KW-1133">Transmembrane helix</keyword>
<evidence type="ECO:0000313" key="8">
    <source>
        <dbReference type="EMBL" id="POW06456.1"/>
    </source>
</evidence>
<dbReference type="AlphaFoldDB" id="A0A2S4VA99"/>
<sequence>MKLKKTSRTKLRSTEQKKGSILTLIQFSILTSAISLQYYHHHHPRPHPTQSANSATLHSQLYYGSLSLSIVILLGLITNQILIRLLPVFTAELIQLISSIPAFTILIFPLRIAPFSEHFRNGHRRFHAAIKRIFRLFPSRNIAPDFTSFPDVIIADLLTSVARPIADLALLLATTINLNLNLQSSLSIIFNSLPYLLRFKQCINDVIIGSDHHQKLKSGMNALKYSTAIPMIMIYYSIVIHPSLSTKTKEESIETSQVSNQGDSQIWRVETWVIACLVNSIYSTWWDIVNDWGFSIKQILSWYHKLHHQDHHHHHRKADLENLLDHPQSNNNNRILFNTDQWWIYLLIIISNVLLRQTWIINLFLITNNNPPHDHDHHQQQQNLRISFMLQTLEVFRRSIWLLLRLESAEISSSSFTTRRESSNNGYNLLDLADHEIDEDDEQDPSMIKDDELLTSINTDDPTTLPLLLHSSSSPNKLPSSSTSSSSPHRSNNTTHIEIIRDLADTSIPSHSITNTNNNTTFFHHLNRKNISPPSPIIPPDP</sequence>
<feature type="domain" description="EXS" evidence="7">
    <location>
        <begin position="178"/>
        <end position="439"/>
    </location>
</feature>
<evidence type="ECO:0000313" key="9">
    <source>
        <dbReference type="Proteomes" id="UP000239156"/>
    </source>
</evidence>
<evidence type="ECO:0000256" key="3">
    <source>
        <dbReference type="ARBA" id="ARBA00022989"/>
    </source>
</evidence>
<dbReference type="Proteomes" id="UP000239156">
    <property type="component" value="Unassembled WGS sequence"/>
</dbReference>
<evidence type="ECO:0000256" key="1">
    <source>
        <dbReference type="ARBA" id="ARBA00004141"/>
    </source>
</evidence>
<dbReference type="PROSITE" id="PS51380">
    <property type="entry name" value="EXS"/>
    <property type="match status" value="1"/>
</dbReference>
<keyword evidence="4 6" id="KW-0472">Membrane</keyword>
<dbReference type="PANTHER" id="PTHR10783">
    <property type="entry name" value="XENOTROPIC AND POLYTROPIC RETROVIRUS RECEPTOR 1-RELATED"/>
    <property type="match status" value="1"/>
</dbReference>
<evidence type="ECO:0000256" key="6">
    <source>
        <dbReference type="SAM" id="Phobius"/>
    </source>
</evidence>
<comment type="subcellular location">
    <subcellularLocation>
        <location evidence="1">Membrane</location>
        <topology evidence="1">Multi-pass membrane protein</topology>
    </subcellularLocation>
</comment>
<dbReference type="InterPro" id="IPR004342">
    <property type="entry name" value="EXS_C"/>
</dbReference>
<proteinExistence type="predicted"/>
<comment type="caution">
    <text evidence="8">The sequence shown here is derived from an EMBL/GenBank/DDBJ whole genome shotgun (WGS) entry which is preliminary data.</text>
</comment>
<dbReference type="Pfam" id="PF03124">
    <property type="entry name" value="EXS"/>
    <property type="match status" value="1"/>
</dbReference>
<keyword evidence="9" id="KW-1185">Reference proteome</keyword>
<evidence type="ECO:0000259" key="7">
    <source>
        <dbReference type="PROSITE" id="PS51380"/>
    </source>
</evidence>
<dbReference type="EMBL" id="PKSL01000086">
    <property type="protein sequence ID" value="POW06456.1"/>
    <property type="molecule type" value="Genomic_DNA"/>
</dbReference>
<gene>
    <name evidence="8" type="ORF">PSTT_08946</name>
</gene>
<feature type="transmembrane region" description="Helical" evidence="6">
    <location>
        <begin position="85"/>
        <end position="110"/>
    </location>
</feature>
<keyword evidence="2 6" id="KW-0812">Transmembrane</keyword>